<protein>
    <recommendedName>
        <fullName evidence="4">Tyr recombinase domain-containing protein</fullName>
    </recommendedName>
</protein>
<evidence type="ECO:0000259" key="4">
    <source>
        <dbReference type="Pfam" id="PF00589"/>
    </source>
</evidence>
<evidence type="ECO:0000256" key="3">
    <source>
        <dbReference type="SAM" id="MobiDB-lite"/>
    </source>
</evidence>
<feature type="compositionally biased region" description="Polar residues" evidence="3">
    <location>
        <begin position="82"/>
        <end position="92"/>
    </location>
</feature>
<accession>A0ABN8RH75</accession>
<evidence type="ECO:0000256" key="1">
    <source>
        <dbReference type="ARBA" id="ARBA00023125"/>
    </source>
</evidence>
<keyword evidence="1" id="KW-0238">DNA-binding</keyword>
<dbReference type="EMBL" id="CALNXK010000217">
    <property type="protein sequence ID" value="CAH3176796.1"/>
    <property type="molecule type" value="Genomic_DNA"/>
</dbReference>
<evidence type="ECO:0000313" key="6">
    <source>
        <dbReference type="Proteomes" id="UP001159405"/>
    </source>
</evidence>
<dbReference type="PANTHER" id="PTHR35617">
    <property type="entry name" value="PHAGE_INTEGRASE DOMAIN-CONTAINING PROTEIN"/>
    <property type="match status" value="1"/>
</dbReference>
<dbReference type="Proteomes" id="UP001159405">
    <property type="component" value="Unassembled WGS sequence"/>
</dbReference>
<comment type="caution">
    <text evidence="5">The sequence shown here is derived from an EMBL/GenBank/DDBJ whole genome shotgun (WGS) entry which is preliminary data.</text>
</comment>
<evidence type="ECO:0000256" key="2">
    <source>
        <dbReference type="ARBA" id="ARBA00023172"/>
    </source>
</evidence>
<gene>
    <name evidence="5" type="ORF">PLOB_00018495</name>
</gene>
<feature type="region of interest" description="Disordered" evidence="3">
    <location>
        <begin position="82"/>
        <end position="114"/>
    </location>
</feature>
<organism evidence="5 6">
    <name type="scientific">Porites lobata</name>
    <dbReference type="NCBI Taxonomy" id="104759"/>
    <lineage>
        <taxon>Eukaryota</taxon>
        <taxon>Metazoa</taxon>
        <taxon>Cnidaria</taxon>
        <taxon>Anthozoa</taxon>
        <taxon>Hexacorallia</taxon>
        <taxon>Scleractinia</taxon>
        <taxon>Fungiina</taxon>
        <taxon>Poritidae</taxon>
        <taxon>Porites</taxon>
    </lineage>
</organism>
<name>A0ABN8RH75_9CNID</name>
<dbReference type="Gene3D" id="1.10.443.10">
    <property type="entry name" value="Intergrase catalytic core"/>
    <property type="match status" value="1"/>
</dbReference>
<sequence>MRLQRETLLWCKDRGISLVVTYLPGKLNVEADLASRHFHDDTEWSLDTHCYWESTSEDNILRDNSNPSSPRLANTVLVPTSNVTASGASTPNKAAEVNPDPSPRCQERPSPLPQAPTDWLSCVRKSLQLQGITGETLNIIIDSWRESTQKQYRSSISAWITYCKEQKISITTPSLPQLLDFLTLQSKKLSYSALGTTRSALSSFINIDGFKVGEHPIISRFMSGAFNRKPTFPRYVEKWNPQIVLSHLKGYPDTKEMSLKQLTLKLTMILALVTAQRTQTLKLLSINDMQSKDGEYVFQITSILKQTSAHGGRQRHLPPIVLKKYDHDKTLCVFTLLQEYLIRTSNLRGSCSQLLICHCKPHGPASKDTISRWLKQVMLDAGINTSVFKPHSTRSAATSAAKSADVPLDEIMTTAGWRSSSVFAVYYNKPLLNDSSFANSVLGKN</sequence>
<dbReference type="InterPro" id="IPR011010">
    <property type="entry name" value="DNA_brk_join_enz"/>
</dbReference>
<proteinExistence type="predicted"/>
<feature type="domain" description="Tyr recombinase" evidence="4">
    <location>
        <begin position="260"/>
        <end position="428"/>
    </location>
</feature>
<dbReference type="InterPro" id="IPR013762">
    <property type="entry name" value="Integrase-like_cat_sf"/>
</dbReference>
<dbReference type="SUPFAM" id="SSF56349">
    <property type="entry name" value="DNA breaking-rejoining enzymes"/>
    <property type="match status" value="1"/>
</dbReference>
<keyword evidence="6" id="KW-1185">Reference proteome</keyword>
<keyword evidence="2" id="KW-0233">DNA recombination</keyword>
<dbReference type="InterPro" id="IPR002104">
    <property type="entry name" value="Integrase_catalytic"/>
</dbReference>
<evidence type="ECO:0000313" key="5">
    <source>
        <dbReference type="EMBL" id="CAH3176796.1"/>
    </source>
</evidence>
<dbReference type="InterPro" id="IPR010998">
    <property type="entry name" value="Integrase_recombinase_N"/>
</dbReference>
<dbReference type="PANTHER" id="PTHR35617:SF3">
    <property type="entry name" value="CORE-BINDING (CB) DOMAIN-CONTAINING PROTEIN"/>
    <property type="match status" value="1"/>
</dbReference>
<dbReference type="Pfam" id="PF00589">
    <property type="entry name" value="Phage_integrase"/>
    <property type="match status" value="1"/>
</dbReference>
<reference evidence="5 6" key="1">
    <citation type="submission" date="2022-05" db="EMBL/GenBank/DDBJ databases">
        <authorList>
            <consortium name="Genoscope - CEA"/>
            <person name="William W."/>
        </authorList>
    </citation>
    <scope>NUCLEOTIDE SEQUENCE [LARGE SCALE GENOMIC DNA]</scope>
</reference>
<dbReference type="Gene3D" id="1.10.150.130">
    <property type="match status" value="1"/>
</dbReference>